<dbReference type="AlphaFoldDB" id="A0A1E7FAA5"/>
<dbReference type="Proteomes" id="UP000095751">
    <property type="component" value="Unassembled WGS sequence"/>
</dbReference>
<gene>
    <name evidence="2" type="ORF">FRACYDRAFT_275537</name>
</gene>
<accession>A0A1E7FAA5</accession>
<organism evidence="2 3">
    <name type="scientific">Fragilariopsis cylindrus CCMP1102</name>
    <dbReference type="NCBI Taxonomy" id="635003"/>
    <lineage>
        <taxon>Eukaryota</taxon>
        <taxon>Sar</taxon>
        <taxon>Stramenopiles</taxon>
        <taxon>Ochrophyta</taxon>
        <taxon>Bacillariophyta</taxon>
        <taxon>Bacillariophyceae</taxon>
        <taxon>Bacillariophycidae</taxon>
        <taxon>Bacillariales</taxon>
        <taxon>Bacillariaceae</taxon>
        <taxon>Fragilariopsis</taxon>
    </lineage>
</organism>
<sequence length="129" mass="14807">MSTSSDDPPPGPEELRDDQLSRRYYIGGLIGLPWLWIVHAIHYYGKQRNEDAQRILRGEQHIADPSSELDTGNENAEKERMWVMRGRNSAIAVTCGWITWILFVQVIFPDSLPSSWYVRDPNSFAATGW</sequence>
<proteinExistence type="predicted"/>
<keyword evidence="1" id="KW-0812">Transmembrane</keyword>
<dbReference type="OrthoDB" id="524898at2759"/>
<keyword evidence="1" id="KW-1133">Transmembrane helix</keyword>
<reference evidence="2 3" key="1">
    <citation type="submission" date="2016-09" db="EMBL/GenBank/DDBJ databases">
        <title>Extensive genetic diversity and differential bi-allelic expression allows diatom success in the polar Southern Ocean.</title>
        <authorList>
            <consortium name="DOE Joint Genome Institute"/>
            <person name="Mock T."/>
            <person name="Otillar R.P."/>
            <person name="Strauss J."/>
            <person name="Dupont C."/>
            <person name="Frickenhaus S."/>
            <person name="Maumus F."/>
            <person name="Mcmullan M."/>
            <person name="Sanges R."/>
            <person name="Schmutz J."/>
            <person name="Toseland A."/>
            <person name="Valas R."/>
            <person name="Veluchamy A."/>
            <person name="Ward B.J."/>
            <person name="Allen A."/>
            <person name="Barry K."/>
            <person name="Falciatore A."/>
            <person name="Ferrante M."/>
            <person name="Fortunato A.E."/>
            <person name="Gloeckner G."/>
            <person name="Gruber A."/>
            <person name="Hipkin R."/>
            <person name="Janech M."/>
            <person name="Kroth P."/>
            <person name="Leese F."/>
            <person name="Lindquist E."/>
            <person name="Lyon B.R."/>
            <person name="Martin J."/>
            <person name="Mayer C."/>
            <person name="Parker M."/>
            <person name="Quesneville H."/>
            <person name="Raymond J."/>
            <person name="Uhlig C."/>
            <person name="Valentin K.U."/>
            <person name="Worden A.Z."/>
            <person name="Armbrust E.V."/>
            <person name="Bowler C."/>
            <person name="Green B."/>
            <person name="Moulton V."/>
            <person name="Van Oosterhout C."/>
            <person name="Grigoriev I."/>
        </authorList>
    </citation>
    <scope>NUCLEOTIDE SEQUENCE [LARGE SCALE GENOMIC DNA]</scope>
    <source>
        <strain evidence="2 3">CCMP1102</strain>
    </source>
</reference>
<feature type="transmembrane region" description="Helical" evidence="1">
    <location>
        <begin position="90"/>
        <end position="108"/>
    </location>
</feature>
<feature type="transmembrane region" description="Helical" evidence="1">
    <location>
        <begin position="24"/>
        <end position="44"/>
    </location>
</feature>
<evidence type="ECO:0008006" key="4">
    <source>
        <dbReference type="Google" id="ProtNLM"/>
    </source>
</evidence>
<name>A0A1E7FAA5_9STRA</name>
<dbReference type="Pfam" id="PF10251">
    <property type="entry name" value="PEN-2"/>
    <property type="match status" value="1"/>
</dbReference>
<dbReference type="InParanoid" id="A0A1E7FAA5"/>
<keyword evidence="1" id="KW-0472">Membrane</keyword>
<evidence type="ECO:0000313" key="2">
    <source>
        <dbReference type="EMBL" id="OEU15064.1"/>
    </source>
</evidence>
<keyword evidence="3" id="KW-1185">Reference proteome</keyword>
<dbReference type="InterPro" id="IPR019379">
    <property type="entry name" value="Gamma_Secretase_Asp_P_PEN2"/>
</dbReference>
<dbReference type="KEGG" id="fcy:FRACYDRAFT_275537"/>
<evidence type="ECO:0000256" key="1">
    <source>
        <dbReference type="SAM" id="Phobius"/>
    </source>
</evidence>
<evidence type="ECO:0000313" key="3">
    <source>
        <dbReference type="Proteomes" id="UP000095751"/>
    </source>
</evidence>
<dbReference type="EMBL" id="KV784359">
    <property type="protein sequence ID" value="OEU15064.1"/>
    <property type="molecule type" value="Genomic_DNA"/>
</dbReference>
<protein>
    <recommendedName>
        <fullName evidence="4">Gamma-secretase subunit PEN-2</fullName>
    </recommendedName>
</protein>